<dbReference type="GO" id="GO:0009252">
    <property type="term" value="P:peptidoglycan biosynthetic process"/>
    <property type="evidence" value="ECO:0007669"/>
    <property type="project" value="UniProtKB-KW"/>
</dbReference>
<keyword evidence="6" id="KW-0573">Peptidoglycan synthesis</keyword>
<organism evidence="18 19">
    <name type="scientific">Massilia forsythiae</name>
    <dbReference type="NCBI Taxonomy" id="2728020"/>
    <lineage>
        <taxon>Bacteria</taxon>
        <taxon>Pseudomonadati</taxon>
        <taxon>Pseudomonadota</taxon>
        <taxon>Betaproteobacteria</taxon>
        <taxon>Burkholderiales</taxon>
        <taxon>Oxalobacteraceae</taxon>
        <taxon>Telluria group</taxon>
        <taxon>Massilia</taxon>
    </lineage>
</organism>
<feature type="transmembrane region" description="Helical" evidence="17">
    <location>
        <begin position="759"/>
        <end position="780"/>
    </location>
</feature>
<evidence type="ECO:0000256" key="6">
    <source>
        <dbReference type="ARBA" id="ARBA00022984"/>
    </source>
</evidence>
<feature type="transmembrane region" description="Helical" evidence="17">
    <location>
        <begin position="464"/>
        <end position="483"/>
    </location>
</feature>
<feature type="transmembrane region" description="Helical" evidence="17">
    <location>
        <begin position="407"/>
        <end position="426"/>
    </location>
</feature>
<feature type="transmembrane region" description="Helical" evidence="17">
    <location>
        <begin position="618"/>
        <end position="638"/>
    </location>
</feature>
<name>A0A7Z2W0S6_9BURK</name>
<dbReference type="EC" id="2.4.99.28" evidence="14"/>
<evidence type="ECO:0000256" key="10">
    <source>
        <dbReference type="ARBA" id="ARBA00033270"/>
    </source>
</evidence>
<evidence type="ECO:0000256" key="16">
    <source>
        <dbReference type="SAM" id="MobiDB-lite"/>
    </source>
</evidence>
<evidence type="ECO:0000256" key="14">
    <source>
        <dbReference type="ARBA" id="ARBA00044770"/>
    </source>
</evidence>
<comment type="catalytic activity">
    <reaction evidence="15">
        <text>[GlcNAc-(1-&gt;4)-Mur2Ac(oyl-L-Ala-gamma-D-Glu-L-Lys-D-Ala-D-Ala)](n)-di-trans,octa-cis-undecaprenyl diphosphate + beta-D-GlcNAc-(1-&gt;4)-Mur2Ac(oyl-L-Ala-gamma-D-Glu-L-Lys-D-Ala-D-Ala)-di-trans,octa-cis-undecaprenyl diphosphate = [GlcNAc-(1-&gt;4)-Mur2Ac(oyl-L-Ala-gamma-D-Glu-L-Lys-D-Ala-D-Ala)](n+1)-di-trans,octa-cis-undecaprenyl diphosphate + di-trans,octa-cis-undecaprenyl diphosphate + H(+)</text>
        <dbReference type="Rhea" id="RHEA:23708"/>
        <dbReference type="Rhea" id="RHEA-COMP:9602"/>
        <dbReference type="Rhea" id="RHEA-COMP:9603"/>
        <dbReference type="ChEBI" id="CHEBI:15378"/>
        <dbReference type="ChEBI" id="CHEBI:58405"/>
        <dbReference type="ChEBI" id="CHEBI:60033"/>
        <dbReference type="ChEBI" id="CHEBI:78435"/>
        <dbReference type="EC" id="2.4.99.28"/>
    </reaction>
</comment>
<dbReference type="PANTHER" id="PTHR30474:SF2">
    <property type="entry name" value="PEPTIDOGLYCAN GLYCOSYLTRANSFERASE FTSW-RELATED"/>
    <property type="match status" value="1"/>
</dbReference>
<evidence type="ECO:0000256" key="17">
    <source>
        <dbReference type="SAM" id="Phobius"/>
    </source>
</evidence>
<dbReference type="InterPro" id="IPR001182">
    <property type="entry name" value="FtsW/RodA"/>
</dbReference>
<dbReference type="GO" id="GO:0008360">
    <property type="term" value="P:regulation of cell shape"/>
    <property type="evidence" value="ECO:0007669"/>
    <property type="project" value="UniProtKB-KW"/>
</dbReference>
<evidence type="ECO:0000256" key="12">
    <source>
        <dbReference type="ARBA" id="ARBA00041185"/>
    </source>
</evidence>
<evidence type="ECO:0000256" key="2">
    <source>
        <dbReference type="ARBA" id="ARBA00022676"/>
    </source>
</evidence>
<feature type="transmembrane region" description="Helical" evidence="17">
    <location>
        <begin position="725"/>
        <end position="747"/>
    </location>
</feature>
<evidence type="ECO:0000313" key="19">
    <source>
        <dbReference type="Proteomes" id="UP000502415"/>
    </source>
</evidence>
<keyword evidence="3" id="KW-0808">Transferase</keyword>
<feature type="transmembrane region" description="Helical" evidence="17">
    <location>
        <begin position="567"/>
        <end position="588"/>
    </location>
</feature>
<feature type="transmembrane region" description="Helical" evidence="17">
    <location>
        <begin position="345"/>
        <end position="364"/>
    </location>
</feature>
<evidence type="ECO:0000256" key="15">
    <source>
        <dbReference type="ARBA" id="ARBA00049902"/>
    </source>
</evidence>
<dbReference type="GO" id="GO:0051301">
    <property type="term" value="P:cell division"/>
    <property type="evidence" value="ECO:0007669"/>
    <property type="project" value="InterPro"/>
</dbReference>
<dbReference type="PANTHER" id="PTHR30474">
    <property type="entry name" value="CELL CYCLE PROTEIN"/>
    <property type="match status" value="1"/>
</dbReference>
<comment type="subcellular location">
    <subcellularLocation>
        <location evidence="1">Membrane</location>
        <topology evidence="1">Multi-pass membrane protein</topology>
    </subcellularLocation>
</comment>
<evidence type="ECO:0000256" key="11">
    <source>
        <dbReference type="ARBA" id="ARBA00038053"/>
    </source>
</evidence>
<evidence type="ECO:0000256" key="8">
    <source>
        <dbReference type="ARBA" id="ARBA00023136"/>
    </source>
</evidence>
<dbReference type="GO" id="GO:0032153">
    <property type="term" value="C:cell division site"/>
    <property type="evidence" value="ECO:0007669"/>
    <property type="project" value="TreeGrafter"/>
</dbReference>
<protein>
    <recommendedName>
        <fullName evidence="12">Probable peptidoglycan glycosyltransferase FtsW</fullName>
        <ecNumber evidence="14">2.4.99.28</ecNumber>
    </recommendedName>
    <alternativeName>
        <fullName evidence="13">Cell division protein FtsW</fullName>
    </alternativeName>
    <alternativeName>
        <fullName evidence="10">Cell wall polymerase</fullName>
    </alternativeName>
    <alternativeName>
        <fullName evidence="9">Peptidoglycan polymerase</fullName>
    </alternativeName>
</protein>
<gene>
    <name evidence="18" type="ORF">HH212_23835</name>
</gene>
<feature type="transmembrane region" description="Helical" evidence="17">
    <location>
        <begin position="800"/>
        <end position="820"/>
    </location>
</feature>
<sequence length="869" mass="89392">MRPLRVFAGAGLLALCCLQLLALLRAPAAWMPAEVGIVLGRGDSMQIGRDALGAPEGDAAPFLLRRDAGGDWWIGATDGAAPPALERDGVRRRGGSVTLATGQRLRVGAATFAIESGGADAVGFSSATMPPVAPAAPAAALPYGTPLDAGRMDGAPQDAASAASPVVPARAGGAPAAVHWRYDGATLWRDGAVQPACPDTRAGARLAAAWNRVAPAALTLARPLVFGGNLDCGNRIALPGLAAPAASFARSADGIAASAGGAGVQAPPLMVEAGIETALAERALRLQAGDILLAGRTRLLVRPDGGLLRLRPASHVALYAEPQRRLPPGVTWSWQRRALWNPAPALAAVMAGSAGVLLAGFCAWRRQKRGRPRAARTDGRAVFQLLAGALLALAGLLLLWLQRSGAAAGAGVALPVAWAALWLALWAPRRLPLALAAALLLLATGLLAQLELGLAGPDSSWLRYVQKSAALLAVGLGGGAGWQGWRGWRMQHGSAAPRQARVEALLMLLAALALAALLLQVAFGDETGVFDLQPVEFAKLALTALSAHCLALAAGAQPAPGGALRQCLRLVFPALLFAVLLAVALVQVDDYSPLVLLGVWGGALALAYALATGQRLAAAALLGCACLAVLGIVGLRGAGPAALAQWNFYADRFLVWLDPGTHPHTGQQLLLGARAVMEGGWRGADGLFGLATATRGGEAALRIPAVQDDFAASFFLNRHGLAAALALWLLQAAFVAGLLAIALRCWLAQRHARDFRLAWLARLRCFVLCGGAAFVCGHFLLSWGTNLAIFPVMGQPMSFLSAGGSHLLFFICPLLAFAAASAQSLEENQPCPAASHSAATPPGPHPAPACTPSPALHPALRQPTSSARS</sequence>
<reference evidence="18 19" key="1">
    <citation type="submission" date="2020-04" db="EMBL/GenBank/DDBJ databases">
        <title>Genome sequencing of novel species.</title>
        <authorList>
            <person name="Heo J."/>
            <person name="Kim S.-J."/>
            <person name="Kim J.-S."/>
            <person name="Hong S.-B."/>
            <person name="Kwon S.-W."/>
        </authorList>
    </citation>
    <scope>NUCLEOTIDE SEQUENCE [LARGE SCALE GENOMIC DNA]</scope>
    <source>
        <strain evidence="18 19">GN2-R2</strain>
    </source>
</reference>
<keyword evidence="8 17" id="KW-0472">Membrane</keyword>
<proteinExistence type="inferred from homology"/>
<feature type="transmembrane region" description="Helical" evidence="17">
    <location>
        <begin position="433"/>
        <end position="452"/>
    </location>
</feature>
<feature type="transmembrane region" description="Helical" evidence="17">
    <location>
        <begin position="504"/>
        <end position="523"/>
    </location>
</feature>
<evidence type="ECO:0000256" key="1">
    <source>
        <dbReference type="ARBA" id="ARBA00004141"/>
    </source>
</evidence>
<dbReference type="RefSeq" id="WP_170204755.1">
    <property type="nucleotide sequence ID" value="NZ_CP051685.1"/>
</dbReference>
<feature type="compositionally biased region" description="Pro residues" evidence="16">
    <location>
        <begin position="841"/>
        <end position="851"/>
    </location>
</feature>
<dbReference type="GO" id="GO:0015648">
    <property type="term" value="F:lipid-linked peptidoglycan transporter activity"/>
    <property type="evidence" value="ECO:0007669"/>
    <property type="project" value="TreeGrafter"/>
</dbReference>
<keyword evidence="5" id="KW-0133">Cell shape</keyword>
<keyword evidence="4 17" id="KW-0812">Transmembrane</keyword>
<feature type="transmembrane region" description="Helical" evidence="17">
    <location>
        <begin position="385"/>
        <end position="401"/>
    </location>
</feature>
<feature type="transmembrane region" description="Helical" evidence="17">
    <location>
        <begin position="535"/>
        <end position="555"/>
    </location>
</feature>
<evidence type="ECO:0000256" key="3">
    <source>
        <dbReference type="ARBA" id="ARBA00022679"/>
    </source>
</evidence>
<evidence type="ECO:0000313" key="18">
    <source>
        <dbReference type="EMBL" id="QJE02673.1"/>
    </source>
</evidence>
<dbReference type="Pfam" id="PF01098">
    <property type="entry name" value="FTSW_RODA_SPOVE"/>
    <property type="match status" value="1"/>
</dbReference>
<evidence type="ECO:0000256" key="9">
    <source>
        <dbReference type="ARBA" id="ARBA00032370"/>
    </source>
</evidence>
<evidence type="ECO:0000256" key="13">
    <source>
        <dbReference type="ARBA" id="ARBA00041418"/>
    </source>
</evidence>
<accession>A0A7Z2W0S6</accession>
<comment type="similarity">
    <text evidence="11">Belongs to the SEDS family. FtsW subfamily.</text>
</comment>
<feature type="region of interest" description="Disordered" evidence="16">
    <location>
        <begin position="831"/>
        <end position="869"/>
    </location>
</feature>
<feature type="transmembrane region" description="Helical" evidence="17">
    <location>
        <begin position="594"/>
        <end position="611"/>
    </location>
</feature>
<dbReference type="AlphaFoldDB" id="A0A7Z2W0S6"/>
<keyword evidence="7 17" id="KW-1133">Transmembrane helix</keyword>
<dbReference type="GO" id="GO:0008955">
    <property type="term" value="F:peptidoglycan glycosyltransferase activity"/>
    <property type="evidence" value="ECO:0007669"/>
    <property type="project" value="UniProtKB-EC"/>
</dbReference>
<keyword evidence="19" id="KW-1185">Reference proteome</keyword>
<keyword evidence="2" id="KW-0328">Glycosyltransferase</keyword>
<dbReference type="KEGG" id="mfy:HH212_23835"/>
<evidence type="ECO:0000256" key="5">
    <source>
        <dbReference type="ARBA" id="ARBA00022960"/>
    </source>
</evidence>
<evidence type="ECO:0000256" key="7">
    <source>
        <dbReference type="ARBA" id="ARBA00022989"/>
    </source>
</evidence>
<dbReference type="EMBL" id="CP051685">
    <property type="protein sequence ID" value="QJE02673.1"/>
    <property type="molecule type" value="Genomic_DNA"/>
</dbReference>
<evidence type="ECO:0000256" key="4">
    <source>
        <dbReference type="ARBA" id="ARBA00022692"/>
    </source>
</evidence>
<dbReference type="GO" id="GO:0005886">
    <property type="term" value="C:plasma membrane"/>
    <property type="evidence" value="ECO:0007669"/>
    <property type="project" value="TreeGrafter"/>
</dbReference>
<dbReference type="Proteomes" id="UP000502415">
    <property type="component" value="Chromosome"/>
</dbReference>
<feature type="compositionally biased region" description="Low complexity" evidence="16">
    <location>
        <begin position="831"/>
        <end position="840"/>
    </location>
</feature>